<dbReference type="CDD" id="cd01671">
    <property type="entry name" value="CARD"/>
    <property type="match status" value="1"/>
</dbReference>
<feature type="domain" description="CARD" evidence="2">
    <location>
        <begin position="1"/>
        <end position="91"/>
    </location>
</feature>
<dbReference type="PANTHER" id="PTHR13954:SF6">
    <property type="entry name" value="NON-SPECIFIC SERINE_THREONINE PROTEIN KINASE"/>
    <property type="match status" value="1"/>
</dbReference>
<dbReference type="PROSITE" id="PS50011">
    <property type="entry name" value="PROTEIN_KINASE_DOM"/>
    <property type="match status" value="1"/>
</dbReference>
<dbReference type="InterPro" id="IPR011029">
    <property type="entry name" value="DEATH-like_dom_sf"/>
</dbReference>
<dbReference type="InterPro" id="IPR000719">
    <property type="entry name" value="Prot_kinase_dom"/>
</dbReference>
<feature type="domain" description="Protein kinase" evidence="1">
    <location>
        <begin position="114"/>
        <end position="370"/>
    </location>
</feature>
<dbReference type="SUPFAM" id="SSF56112">
    <property type="entry name" value="Protein kinase-like (PK-like)"/>
    <property type="match status" value="1"/>
</dbReference>
<gene>
    <name evidence="3" type="ORF">ODALV1_LOCUS27368</name>
</gene>
<sequence>MQESEKKIIKRNLQGLIENTECTITVFSILLALDILSDEDVESIEAYPVGSKAQTFKFYTIIQKRENGFNALLKVLKDTKQSKALKFLQNSSNGCIKSPKSKRKTKKNHVKIECNFEEVLGYGTYGTPVYKGKLGVQEVAVKAIQPGINIYKLDQELKRIMECGNHENIITYHCSQRQMDTVLIALEHCHMNLSEWIADKSIDILPIEVLRQLTVGMDWLHKKKIVHRDLKPESVLLNKNTKLIKISGFGHSRALENGENRLSTLDTNGGWAAPEILRQELSNGTGKPKFTFASDQFALGCLYYYVLSDGKHPFGDATRRQVNIMDGKPRIEKGVLKHGCPNNMTLIKLMISKNPILRPSCKYLLTCPIFWTNHHIHEHNKNDIGIIQTHPLNIKCSECNSYPGTDVAGLGSNGFSDSMYIPPKTYFKDQYRARKLSTYYSQGLKTSLKLPTKGIITTNSHLLPNLKTKSEIDMNCSDMSKANSKSGDSRRLLEVLVLPENNVESNNKFSIESRGKRLQNQPTCTLGSNVKAECLVGMIQSRSEPKRLNWFGFPRSTSFEKFPLSVRPLHSQSQQFHPDITGSQHYKWPCLSTQFKSLTTSSLVNSNINSKLNPMQDPALTPNINSILNHILTPQGIPTVSSIVSSSLDPMVSRAVSVRACSSINRIVNPIVSPLETPKLSSNVSPNTSPVASSFRSRMVNKLLYPIRKILRPG</sequence>
<organism evidence="3 4">
    <name type="scientific">Orchesella dallaii</name>
    <dbReference type="NCBI Taxonomy" id="48710"/>
    <lineage>
        <taxon>Eukaryota</taxon>
        <taxon>Metazoa</taxon>
        <taxon>Ecdysozoa</taxon>
        <taxon>Arthropoda</taxon>
        <taxon>Hexapoda</taxon>
        <taxon>Collembola</taxon>
        <taxon>Entomobryomorpha</taxon>
        <taxon>Entomobryoidea</taxon>
        <taxon>Orchesellidae</taxon>
        <taxon>Orchesellinae</taxon>
        <taxon>Orchesella</taxon>
    </lineage>
</organism>
<protein>
    <submittedName>
        <fullName evidence="3">Uncharacterized protein</fullName>
    </submittedName>
</protein>
<dbReference type="PANTHER" id="PTHR13954">
    <property type="entry name" value="IRE1-RELATED"/>
    <property type="match status" value="1"/>
</dbReference>
<evidence type="ECO:0000313" key="3">
    <source>
        <dbReference type="EMBL" id="CAL8138455.1"/>
    </source>
</evidence>
<dbReference type="Gene3D" id="1.10.510.10">
    <property type="entry name" value="Transferase(Phosphotransferase) domain 1"/>
    <property type="match status" value="1"/>
</dbReference>
<dbReference type="InterPro" id="IPR045133">
    <property type="entry name" value="IRE1/2-like"/>
</dbReference>
<dbReference type="Pfam" id="PF00069">
    <property type="entry name" value="Pkinase"/>
    <property type="match status" value="1"/>
</dbReference>
<dbReference type="SUPFAM" id="SSF47986">
    <property type="entry name" value="DEATH domain"/>
    <property type="match status" value="1"/>
</dbReference>
<evidence type="ECO:0000313" key="4">
    <source>
        <dbReference type="Proteomes" id="UP001642540"/>
    </source>
</evidence>
<dbReference type="Gene3D" id="1.10.533.10">
    <property type="entry name" value="Death Domain, Fas"/>
    <property type="match status" value="1"/>
</dbReference>
<proteinExistence type="predicted"/>
<evidence type="ECO:0000259" key="1">
    <source>
        <dbReference type="PROSITE" id="PS50011"/>
    </source>
</evidence>
<evidence type="ECO:0000259" key="2">
    <source>
        <dbReference type="PROSITE" id="PS50209"/>
    </source>
</evidence>
<dbReference type="EMBL" id="CAXLJM020000124">
    <property type="protein sequence ID" value="CAL8138455.1"/>
    <property type="molecule type" value="Genomic_DNA"/>
</dbReference>
<keyword evidence="4" id="KW-1185">Reference proteome</keyword>
<name>A0ABP1RXM4_9HEXA</name>
<dbReference type="Gene3D" id="3.30.200.20">
    <property type="entry name" value="Phosphorylase Kinase, domain 1"/>
    <property type="match status" value="1"/>
</dbReference>
<accession>A0ABP1RXM4</accession>
<dbReference type="InterPro" id="IPR001315">
    <property type="entry name" value="CARD"/>
</dbReference>
<dbReference type="Proteomes" id="UP001642540">
    <property type="component" value="Unassembled WGS sequence"/>
</dbReference>
<dbReference type="PROSITE" id="PS50209">
    <property type="entry name" value="CARD"/>
    <property type="match status" value="1"/>
</dbReference>
<reference evidence="3 4" key="1">
    <citation type="submission" date="2024-08" db="EMBL/GenBank/DDBJ databases">
        <authorList>
            <person name="Cucini C."/>
            <person name="Frati F."/>
        </authorList>
    </citation>
    <scope>NUCLEOTIDE SEQUENCE [LARGE SCALE GENOMIC DNA]</scope>
</reference>
<comment type="caution">
    <text evidence="3">The sequence shown here is derived from an EMBL/GenBank/DDBJ whole genome shotgun (WGS) entry which is preliminary data.</text>
</comment>
<dbReference type="InterPro" id="IPR011009">
    <property type="entry name" value="Kinase-like_dom_sf"/>
</dbReference>